<feature type="transmembrane region" description="Helical" evidence="1">
    <location>
        <begin position="116"/>
        <end position="137"/>
    </location>
</feature>
<feature type="transmembrane region" description="Helical" evidence="1">
    <location>
        <begin position="78"/>
        <end position="96"/>
    </location>
</feature>
<evidence type="ECO:0000259" key="2">
    <source>
        <dbReference type="Pfam" id="PF10081"/>
    </source>
</evidence>
<name>A0A916VZ25_9HYPH</name>
<accession>A0A916VZ25</accession>
<evidence type="ECO:0000256" key="1">
    <source>
        <dbReference type="SAM" id="Phobius"/>
    </source>
</evidence>
<dbReference type="InterPro" id="IPR027787">
    <property type="entry name" value="Alpha/beta-hydrolase_catalytic"/>
</dbReference>
<gene>
    <name evidence="4" type="ORF">GCM10011385_05140</name>
</gene>
<dbReference type="AlphaFoldDB" id="A0A916VZ25"/>
<organism evidence="4 5">
    <name type="scientific">Nitratireductor aestuarii</name>
    <dbReference type="NCBI Taxonomy" id="1735103"/>
    <lineage>
        <taxon>Bacteria</taxon>
        <taxon>Pseudomonadati</taxon>
        <taxon>Pseudomonadota</taxon>
        <taxon>Alphaproteobacteria</taxon>
        <taxon>Hyphomicrobiales</taxon>
        <taxon>Phyllobacteriaceae</taxon>
        <taxon>Nitratireductor</taxon>
    </lineage>
</organism>
<dbReference type="PIRSF" id="PIRSF007542">
    <property type="entry name" value="UCP007542"/>
    <property type="match status" value="1"/>
</dbReference>
<feature type="domain" description="Alpha/beta-hydrolase N-terminal" evidence="3">
    <location>
        <begin position="29"/>
        <end position="236"/>
    </location>
</feature>
<comment type="caution">
    <text evidence="4">The sequence shown here is derived from an EMBL/GenBank/DDBJ whole genome shotgun (WGS) entry which is preliminary data.</text>
</comment>
<dbReference type="Pfam" id="PF15420">
    <property type="entry name" value="Abhydrolase_9_N"/>
    <property type="match status" value="1"/>
</dbReference>
<evidence type="ECO:0000259" key="3">
    <source>
        <dbReference type="Pfam" id="PF15420"/>
    </source>
</evidence>
<dbReference type="InterPro" id="IPR012037">
    <property type="entry name" value="Alpha/beta-hydrolase_fam"/>
</dbReference>
<dbReference type="InterPro" id="IPR027788">
    <property type="entry name" value="Alpha/beta-hydrolase_N_dom"/>
</dbReference>
<keyword evidence="1" id="KW-1133">Transmembrane helix</keyword>
<reference evidence="4" key="2">
    <citation type="submission" date="2020-09" db="EMBL/GenBank/DDBJ databases">
        <authorList>
            <person name="Sun Q."/>
            <person name="Zhou Y."/>
        </authorList>
    </citation>
    <scope>NUCLEOTIDE SEQUENCE</scope>
    <source>
        <strain evidence="4">CGMCC 1.15320</strain>
    </source>
</reference>
<feature type="transmembrane region" description="Helical" evidence="1">
    <location>
        <begin position="158"/>
        <end position="176"/>
    </location>
</feature>
<protein>
    <submittedName>
        <fullName evidence="4">Membrane protein</fullName>
    </submittedName>
</protein>
<dbReference type="EMBL" id="BMIF01000001">
    <property type="protein sequence ID" value="GGA54515.1"/>
    <property type="molecule type" value="Genomic_DNA"/>
</dbReference>
<evidence type="ECO:0000313" key="4">
    <source>
        <dbReference type="EMBL" id="GGA54515.1"/>
    </source>
</evidence>
<dbReference type="Proteomes" id="UP000636264">
    <property type="component" value="Unassembled WGS sequence"/>
</dbReference>
<keyword evidence="1" id="KW-0472">Membrane</keyword>
<keyword evidence="5" id="KW-1185">Reference proteome</keyword>
<keyword evidence="1" id="KW-0812">Transmembrane</keyword>
<proteinExistence type="predicted"/>
<evidence type="ECO:0000313" key="5">
    <source>
        <dbReference type="Proteomes" id="UP000636264"/>
    </source>
</evidence>
<reference evidence="4" key="1">
    <citation type="journal article" date="2014" name="Int. J. Syst. Evol. Microbiol.">
        <title>Complete genome sequence of Corynebacterium casei LMG S-19264T (=DSM 44701T), isolated from a smear-ripened cheese.</title>
        <authorList>
            <consortium name="US DOE Joint Genome Institute (JGI-PGF)"/>
            <person name="Walter F."/>
            <person name="Albersmeier A."/>
            <person name="Kalinowski J."/>
            <person name="Ruckert C."/>
        </authorList>
    </citation>
    <scope>NUCLEOTIDE SEQUENCE</scope>
    <source>
        <strain evidence="4">CGMCC 1.15320</strain>
    </source>
</reference>
<feature type="domain" description="Alpha/beta-hydrolase catalytic" evidence="2">
    <location>
        <begin position="253"/>
        <end position="542"/>
    </location>
</feature>
<feature type="transmembrane region" description="Helical" evidence="1">
    <location>
        <begin position="38"/>
        <end position="66"/>
    </location>
</feature>
<sequence>MARDLAERFMRSLSGIGLVLGVLFFAAALTPTLVPRTYVIQGILAGAAFASGYLIGVFIRWIWLYLELPAVNEHTRRRLNTVAITASILVALWFLWQATEWQNSIRLLMDMEPLDSGHPLLLSLIAIVTFVVLLCIGRGFKFLAVRSSRYGARYIPRRVANVLGVAIAVVVFWLLATDVFWRFGFNAIDASFREFDALIEPASPQPKDPNKTGSAASLIGWKSIGRAGREFIASGPSAETISLFTGKPAQEPIRVYVGLQDQRPAMERAKLALAELQRVGAFDRSVLVVAVPTGTGWLDPAAMDSLEYLHHGDVATVALQYSYLNSPLSLIVEPDRGAEAANAILTVIYDHWTRLPRENRPRLYLHGLSLGALNSEASLDLFKIVGDPINGAVWSGPPFANSLWRSVTTERNQGSPAWLPQYRDGSTIRFMNQDGYPEGAEFAPWGPIRLLYLQYASDSVTFFSPLGFFRQPTWMHQPRGPDISPELRWYPVVTMLQLLVDMAFATTTPLGFGHLYAPEHYVEAWRAVTEPTGWNEDEIARLKSYLRETMDAALNSAGSVEDAYSNRGG</sequence>
<dbReference type="Pfam" id="PF10081">
    <property type="entry name" value="Abhydrolase_9"/>
    <property type="match status" value="1"/>
</dbReference>